<evidence type="ECO:0000313" key="5">
    <source>
        <dbReference type="WBParaSite" id="MBELARI_LOCUS5932"/>
    </source>
</evidence>
<evidence type="ECO:0000259" key="2">
    <source>
        <dbReference type="Pfam" id="PF17171"/>
    </source>
</evidence>
<reference evidence="5" key="1">
    <citation type="submission" date="2024-02" db="UniProtKB">
        <authorList>
            <consortium name="WormBaseParasite"/>
        </authorList>
    </citation>
    <scope>IDENTIFICATION</scope>
</reference>
<dbReference type="InterPro" id="IPR026928">
    <property type="entry name" value="FAX/IsoI-like"/>
</dbReference>
<dbReference type="SUPFAM" id="SSF47616">
    <property type="entry name" value="GST C-terminal domain-like"/>
    <property type="match status" value="1"/>
</dbReference>
<dbReference type="InterPro" id="IPR050931">
    <property type="entry name" value="Mito_Protein_Transport_Metaxin"/>
</dbReference>
<proteinExistence type="inferred from homology"/>
<dbReference type="InterPro" id="IPR040079">
    <property type="entry name" value="Glutathione_S-Trfase"/>
</dbReference>
<dbReference type="GO" id="GO:0005737">
    <property type="term" value="C:cytoplasm"/>
    <property type="evidence" value="ECO:0007669"/>
    <property type="project" value="TreeGrafter"/>
</dbReference>
<dbReference type="CDD" id="cd03080">
    <property type="entry name" value="GST_N_Metaxin_like"/>
    <property type="match status" value="1"/>
</dbReference>
<feature type="domain" description="Thioredoxin-like fold" evidence="3">
    <location>
        <begin position="133"/>
        <end position="225"/>
    </location>
</feature>
<dbReference type="Gene3D" id="3.40.30.10">
    <property type="entry name" value="Glutaredoxin"/>
    <property type="match status" value="1"/>
</dbReference>
<dbReference type="InterPro" id="IPR033468">
    <property type="entry name" value="Metaxin_GST"/>
</dbReference>
<dbReference type="SFLD" id="SFLDG01200">
    <property type="entry name" value="SUF1.1"/>
    <property type="match status" value="1"/>
</dbReference>
<dbReference type="InterPro" id="IPR012336">
    <property type="entry name" value="Thioredoxin-like_fold"/>
</dbReference>
<feature type="domain" description="Metaxin glutathione S-transferase" evidence="2">
    <location>
        <begin position="276"/>
        <end position="338"/>
    </location>
</feature>
<dbReference type="PANTHER" id="PTHR12289:SF32">
    <property type="entry name" value="GST_C_6 DOMAIN-CONTAINING PROTEIN"/>
    <property type="match status" value="1"/>
</dbReference>
<sequence>MPSDDKKAAKKVDDGNYDKEVISKSPNLEIAQLRFLVNHPELDPTLKTTNLEQLMGEIKANDMAPFYKLLAEEMLASQRIGSTAKGLLVGSGRGGPVFLRLVSSKRVEKTNWKQNVVYLYQFPKTPYLPNPSPFCLKIETYLRANNLKYEVISSFTARSEKGKLPFIELNGEQVSDSQIIIWHLQKQFQVEDSLKGEQRGVARAIDRMLDMSTVNCLNHERMVNKAHLTLARNVSGLPLPGFITNILAKRFAKGSQSNINKKMDRLSGDELKEVLKRDVQALDDVLADKKFLFGDRMTVADCTTFGHLATAYYLPFRQPITDLLDEEHPRLKDYLNRIRAHYWQDWKLPEY</sequence>
<name>A0AAF3FFW1_9BILA</name>
<dbReference type="SUPFAM" id="SSF52833">
    <property type="entry name" value="Thioredoxin-like"/>
    <property type="match status" value="1"/>
</dbReference>
<keyword evidence="4" id="KW-1185">Reference proteome</keyword>
<dbReference type="PANTHER" id="PTHR12289">
    <property type="entry name" value="METAXIN RELATED"/>
    <property type="match status" value="1"/>
</dbReference>
<dbReference type="Proteomes" id="UP000887575">
    <property type="component" value="Unassembled WGS sequence"/>
</dbReference>
<dbReference type="WBParaSite" id="MBELARI_LOCUS5932">
    <property type="protein sequence ID" value="MBELARI_LOCUS5932"/>
    <property type="gene ID" value="MBELARI_LOCUS5932"/>
</dbReference>
<dbReference type="SFLD" id="SFLDG01180">
    <property type="entry name" value="SUF1"/>
    <property type="match status" value="1"/>
</dbReference>
<dbReference type="Gene3D" id="1.20.1050.10">
    <property type="match status" value="1"/>
</dbReference>
<organism evidence="4 5">
    <name type="scientific">Mesorhabditis belari</name>
    <dbReference type="NCBI Taxonomy" id="2138241"/>
    <lineage>
        <taxon>Eukaryota</taxon>
        <taxon>Metazoa</taxon>
        <taxon>Ecdysozoa</taxon>
        <taxon>Nematoda</taxon>
        <taxon>Chromadorea</taxon>
        <taxon>Rhabditida</taxon>
        <taxon>Rhabditina</taxon>
        <taxon>Rhabditomorpha</taxon>
        <taxon>Rhabditoidea</taxon>
        <taxon>Rhabditidae</taxon>
        <taxon>Mesorhabditinae</taxon>
        <taxon>Mesorhabditis</taxon>
    </lineage>
</organism>
<dbReference type="SFLD" id="SFLDS00019">
    <property type="entry name" value="Glutathione_Transferase_(cytos"/>
    <property type="match status" value="1"/>
</dbReference>
<dbReference type="AlphaFoldDB" id="A0AAF3FFW1"/>
<dbReference type="CDD" id="cd03193">
    <property type="entry name" value="GST_C_Metaxin"/>
    <property type="match status" value="1"/>
</dbReference>
<protein>
    <submittedName>
        <fullName evidence="5">Glutathione S-transferase</fullName>
    </submittedName>
</protein>
<dbReference type="Pfam" id="PF17171">
    <property type="entry name" value="GST_C_6"/>
    <property type="match status" value="1"/>
</dbReference>
<evidence type="ECO:0000256" key="1">
    <source>
        <dbReference type="ARBA" id="ARBA00006475"/>
    </source>
</evidence>
<evidence type="ECO:0000259" key="3">
    <source>
        <dbReference type="Pfam" id="PF17172"/>
    </source>
</evidence>
<comment type="similarity">
    <text evidence="1">Belongs to the FAX family.</text>
</comment>
<evidence type="ECO:0000313" key="4">
    <source>
        <dbReference type="Proteomes" id="UP000887575"/>
    </source>
</evidence>
<dbReference type="InterPro" id="IPR036282">
    <property type="entry name" value="Glutathione-S-Trfase_C_sf"/>
</dbReference>
<accession>A0AAF3FFW1</accession>
<dbReference type="Pfam" id="PF17172">
    <property type="entry name" value="GST_N_4"/>
    <property type="match status" value="1"/>
</dbReference>
<dbReference type="InterPro" id="IPR036249">
    <property type="entry name" value="Thioredoxin-like_sf"/>
</dbReference>